<organism evidence="3 4">
    <name type="scientific">Lachnellula willkommii</name>
    <dbReference type="NCBI Taxonomy" id="215461"/>
    <lineage>
        <taxon>Eukaryota</taxon>
        <taxon>Fungi</taxon>
        <taxon>Dikarya</taxon>
        <taxon>Ascomycota</taxon>
        <taxon>Pezizomycotina</taxon>
        <taxon>Leotiomycetes</taxon>
        <taxon>Helotiales</taxon>
        <taxon>Lachnaceae</taxon>
        <taxon>Lachnellula</taxon>
    </lineage>
</organism>
<comment type="caution">
    <text evidence="3">The sequence shown here is derived from an EMBL/GenBank/DDBJ whole genome shotgun (WGS) entry which is preliminary data.</text>
</comment>
<accession>A0A559MFX0</accession>
<sequence length="304" mass="33428">MLKTVFPSQDMLKSFVRTLRSVRSKKSKVQNLTRSTSPENEITCKQPLQPPTHFFKSNDSTKNAIPQLPSKETGMALLNLNPLYTVTLPILFLFSLPVALFACLTTILAFNVLLFRVSLIYIDLAAAVIPYYLLGITPNLSLPEQKSASPPQIPSRRRRRRSSSNLSTGSLTPNALGHSSSVVGLTPTRDFEGVGGWRLRSEEQEEEEVWTKINSRLELPAEHGRRHRRSATGGLEMRGREEGNSMVMNSGRARTPPVGREEGYGYFGMQRGSEVSSKVGRRTASAGTASSSSKGSSGLSMKGR</sequence>
<dbReference type="EMBL" id="QGML01000440">
    <property type="protein sequence ID" value="TVY91873.1"/>
    <property type="molecule type" value="Genomic_DNA"/>
</dbReference>
<keyword evidence="2" id="KW-0812">Transmembrane</keyword>
<name>A0A559MFX0_9HELO</name>
<dbReference type="Proteomes" id="UP000315522">
    <property type="component" value="Unassembled WGS sequence"/>
</dbReference>
<keyword evidence="2" id="KW-1133">Transmembrane helix</keyword>
<protein>
    <submittedName>
        <fullName evidence="3">Uncharacterized protein</fullName>
    </submittedName>
</protein>
<evidence type="ECO:0000313" key="3">
    <source>
        <dbReference type="EMBL" id="TVY91873.1"/>
    </source>
</evidence>
<proteinExistence type="predicted"/>
<keyword evidence="2" id="KW-0472">Membrane</keyword>
<feature type="compositionally biased region" description="Polar residues" evidence="1">
    <location>
        <begin position="165"/>
        <end position="183"/>
    </location>
</feature>
<feature type="region of interest" description="Disordered" evidence="1">
    <location>
        <begin position="143"/>
        <end position="184"/>
    </location>
</feature>
<feature type="compositionally biased region" description="Low complexity" evidence="1">
    <location>
        <begin position="282"/>
        <end position="304"/>
    </location>
</feature>
<feature type="transmembrane region" description="Helical" evidence="2">
    <location>
        <begin position="83"/>
        <end position="107"/>
    </location>
</feature>
<feature type="transmembrane region" description="Helical" evidence="2">
    <location>
        <begin position="113"/>
        <end position="134"/>
    </location>
</feature>
<evidence type="ECO:0000313" key="4">
    <source>
        <dbReference type="Proteomes" id="UP000315522"/>
    </source>
</evidence>
<dbReference type="AlphaFoldDB" id="A0A559MFX0"/>
<evidence type="ECO:0000256" key="1">
    <source>
        <dbReference type="SAM" id="MobiDB-lite"/>
    </source>
</evidence>
<gene>
    <name evidence="3" type="ORF">LAWI1_G002712</name>
</gene>
<reference evidence="3 4" key="1">
    <citation type="submission" date="2018-05" db="EMBL/GenBank/DDBJ databases">
        <title>Genome sequencing and assembly of the regulated plant pathogen Lachnellula willkommii and related sister species for the development of diagnostic species identification markers.</title>
        <authorList>
            <person name="Giroux E."/>
            <person name="Bilodeau G."/>
        </authorList>
    </citation>
    <scope>NUCLEOTIDE SEQUENCE [LARGE SCALE GENOMIC DNA]</scope>
    <source>
        <strain evidence="3 4">CBS 172.35</strain>
    </source>
</reference>
<feature type="region of interest" description="Disordered" evidence="1">
    <location>
        <begin position="246"/>
        <end position="304"/>
    </location>
</feature>
<keyword evidence="4" id="KW-1185">Reference proteome</keyword>
<evidence type="ECO:0000256" key="2">
    <source>
        <dbReference type="SAM" id="Phobius"/>
    </source>
</evidence>